<protein>
    <submittedName>
        <fullName evidence="1">Uncharacterized protein</fullName>
    </submittedName>
</protein>
<evidence type="ECO:0000313" key="2">
    <source>
        <dbReference type="Proteomes" id="UP001239680"/>
    </source>
</evidence>
<sequence>MNKLMTVLLTVLTLGRGNALDSILSDFKKSINKLDRYMEKQVDKHGKNLSKIDKLSEMNNAIDAAVVKAAAVKDNLRSLIKE</sequence>
<dbReference type="EMBL" id="JAVDBT010000008">
    <property type="protein sequence ID" value="MDQ2066712.1"/>
    <property type="molecule type" value="Genomic_DNA"/>
</dbReference>
<evidence type="ECO:0000313" key="1">
    <source>
        <dbReference type="EMBL" id="MDQ2066712.1"/>
    </source>
</evidence>
<keyword evidence="2" id="KW-1185">Reference proteome</keyword>
<dbReference type="RefSeq" id="WP_306680421.1">
    <property type="nucleotide sequence ID" value="NZ_JAVDBT010000008.1"/>
</dbReference>
<dbReference type="Proteomes" id="UP001239680">
    <property type="component" value="Unassembled WGS sequence"/>
</dbReference>
<proteinExistence type="predicted"/>
<name>A0ABU0VY85_9RHOB</name>
<comment type="caution">
    <text evidence="1">The sequence shown here is derived from an EMBL/GenBank/DDBJ whole genome shotgun (WGS) entry which is preliminary data.</text>
</comment>
<gene>
    <name evidence="1" type="ORF">Q9295_10015</name>
</gene>
<organism evidence="1 2">
    <name type="scientific">Pseudogemmobacter lacusdianii</name>
    <dbReference type="NCBI Taxonomy" id="3069608"/>
    <lineage>
        <taxon>Bacteria</taxon>
        <taxon>Pseudomonadati</taxon>
        <taxon>Pseudomonadota</taxon>
        <taxon>Alphaproteobacteria</taxon>
        <taxon>Rhodobacterales</taxon>
        <taxon>Paracoccaceae</taxon>
        <taxon>Pseudogemmobacter</taxon>
    </lineage>
</organism>
<accession>A0ABU0VY85</accession>
<reference evidence="1 2" key="1">
    <citation type="submission" date="2023-08" db="EMBL/GenBank/DDBJ databases">
        <title>Characterization of two Paracoccaceae strains isolated from Phycosphere and proposal of Xinfangfangia lacusdiani sp. nov.</title>
        <authorList>
            <person name="Deng Y."/>
            <person name="Zhang Y.Q."/>
        </authorList>
    </citation>
    <scope>NUCLEOTIDE SEQUENCE [LARGE SCALE GENOMIC DNA]</scope>
    <source>
        <strain evidence="1 2">CPCC 101601</strain>
    </source>
</reference>